<name>A0A087UFV9_STEMI</name>
<dbReference type="AlphaFoldDB" id="A0A087UFV9"/>
<keyword evidence="2" id="KW-1185">Reference proteome</keyword>
<dbReference type="EMBL" id="KK119631">
    <property type="protein sequence ID" value="KFM76248.1"/>
    <property type="molecule type" value="Genomic_DNA"/>
</dbReference>
<feature type="non-terminal residue" evidence="1">
    <location>
        <position position="37"/>
    </location>
</feature>
<protein>
    <submittedName>
        <fullName evidence="1">Uncharacterized protein</fullName>
    </submittedName>
</protein>
<organism evidence="1 2">
    <name type="scientific">Stegodyphus mimosarum</name>
    <name type="common">African social velvet spider</name>
    <dbReference type="NCBI Taxonomy" id="407821"/>
    <lineage>
        <taxon>Eukaryota</taxon>
        <taxon>Metazoa</taxon>
        <taxon>Ecdysozoa</taxon>
        <taxon>Arthropoda</taxon>
        <taxon>Chelicerata</taxon>
        <taxon>Arachnida</taxon>
        <taxon>Araneae</taxon>
        <taxon>Araneomorphae</taxon>
        <taxon>Entelegynae</taxon>
        <taxon>Eresoidea</taxon>
        <taxon>Eresidae</taxon>
        <taxon>Stegodyphus</taxon>
    </lineage>
</organism>
<reference evidence="1 2" key="1">
    <citation type="submission" date="2013-11" db="EMBL/GenBank/DDBJ databases">
        <title>Genome sequencing of Stegodyphus mimosarum.</title>
        <authorList>
            <person name="Bechsgaard J."/>
        </authorList>
    </citation>
    <scope>NUCLEOTIDE SEQUENCE [LARGE SCALE GENOMIC DNA]</scope>
</reference>
<accession>A0A087UFV9</accession>
<proteinExistence type="predicted"/>
<evidence type="ECO:0000313" key="1">
    <source>
        <dbReference type="EMBL" id="KFM76248.1"/>
    </source>
</evidence>
<evidence type="ECO:0000313" key="2">
    <source>
        <dbReference type="Proteomes" id="UP000054359"/>
    </source>
</evidence>
<dbReference type="Proteomes" id="UP000054359">
    <property type="component" value="Unassembled WGS sequence"/>
</dbReference>
<sequence>MSVHNSPTLGTMPIIVRHNHIHSKLRSQNSPNHFFLL</sequence>
<gene>
    <name evidence="1" type="ORF">X975_22767</name>
</gene>